<dbReference type="GO" id="GO:0008270">
    <property type="term" value="F:zinc ion binding"/>
    <property type="evidence" value="ECO:0007669"/>
    <property type="project" value="InterPro"/>
</dbReference>
<evidence type="ECO:0000313" key="5">
    <source>
        <dbReference type="Proteomes" id="UP000324233"/>
    </source>
</evidence>
<evidence type="ECO:0000256" key="2">
    <source>
        <dbReference type="SAM" id="Phobius"/>
    </source>
</evidence>
<keyword evidence="5" id="KW-1185">Reference proteome</keyword>
<protein>
    <submittedName>
        <fullName evidence="4">ABC-2 family transporter protein</fullName>
    </submittedName>
</protein>
<evidence type="ECO:0000259" key="3">
    <source>
        <dbReference type="Pfam" id="PF01433"/>
    </source>
</evidence>
<dbReference type="Pfam" id="PF01433">
    <property type="entry name" value="Peptidase_M1"/>
    <property type="match status" value="1"/>
</dbReference>
<dbReference type="AlphaFoldDB" id="A0A5B9W6T9"/>
<dbReference type="InterPro" id="IPR027268">
    <property type="entry name" value="Peptidase_M4/M1_CTD_sf"/>
</dbReference>
<reference evidence="4 5" key="1">
    <citation type="submission" date="2019-08" db="EMBL/GenBank/DDBJ databases">
        <title>Deep-cultivation of Planctomycetes and their phenomic and genomic characterization uncovers novel biology.</title>
        <authorList>
            <person name="Wiegand S."/>
            <person name="Jogler M."/>
            <person name="Boedeker C."/>
            <person name="Pinto D."/>
            <person name="Vollmers J."/>
            <person name="Rivas-Marin E."/>
            <person name="Kohn T."/>
            <person name="Peeters S.H."/>
            <person name="Heuer A."/>
            <person name="Rast P."/>
            <person name="Oberbeckmann S."/>
            <person name="Bunk B."/>
            <person name="Jeske O."/>
            <person name="Meyerdierks A."/>
            <person name="Storesund J.E."/>
            <person name="Kallscheuer N."/>
            <person name="Luecker S."/>
            <person name="Lage O.M."/>
            <person name="Pohl T."/>
            <person name="Merkel B.J."/>
            <person name="Hornburger P."/>
            <person name="Mueller R.-W."/>
            <person name="Bruemmer F."/>
            <person name="Labrenz M."/>
            <person name="Spormann A.M."/>
            <person name="Op den Camp H."/>
            <person name="Overmann J."/>
            <person name="Amann R."/>
            <person name="Jetten M.S.M."/>
            <person name="Mascher T."/>
            <person name="Medema M.H."/>
            <person name="Devos D.P."/>
            <person name="Kaster A.-K."/>
            <person name="Ovreas L."/>
            <person name="Rohde M."/>
            <person name="Galperin M.Y."/>
            <person name="Jogler C."/>
        </authorList>
    </citation>
    <scope>NUCLEOTIDE SEQUENCE [LARGE SCALE GENOMIC DNA]</scope>
    <source>
        <strain evidence="4 5">OJF2</strain>
    </source>
</reference>
<sequence>MNDHPRARHAAGPSRFSPRRFWTVFSGEFAQQARKPTVLVWVGLLVLLAWGMSTGSVRIQSGDAGVGGTKAWLTSEFAVAMQLAILTPLVYSFFLAILSGMTILHDEEWRLGDLLHATSLRPGEYVWGKYLAVLTLGFLVLAAHLGAMVFFNHVMPNAAAKELRGPLQAANYLRPALLMSAPLLVFLAGVSMLLGERSRRAILVFLLPLALLMADIFFLWEWSPGWLDPRVNRLLMWLDPGGFRWLQETWLKVDRGAAFYNSSPIPPDSGFLASRVALVVLGLAAVAWTRAHFAAAVHGRIGRRDGSKLVEAAVASETASEGEMPGREVRAGESLASLGMTSVRPGFLRGAMAVGRVELAALLASPGIYLFAVLILLQTIGTTASQVGFLDTALLITPGRFAMSSLNPLVTCSCLLLLFYSVESFERERATRLAPIAFSTPVRTGSLMLGKAAAQAAVATVIIVAMGLAGYVLILVQGTVPFSIRPFLIVWGLLLLPSLAAWSCFVMAVQSLTKNRYATYAIGLASIAFTAYRLFTGEINWVGNWPLWSAANWSDISVLELDRRALVLSRLLAVGLAIGLVAATARVFGRREADPVRIIQRLRPRPVVGTSLRLAGWGSLALVAGLWLALEVSWGPGGEAARKRGKDYWRKNLATYHDAKVPDITHVDLDLELFPQSSRFKASGTYDLTNPNDAPLRQILLTAGMSWEKIEWTLDGKPCEPTDRSKLFVFTPDPPLPHGGKARIGFRYEGAFPGGISKKGGSAMEFILPSSVVLTSFGPAFVPTVGFADQIGVDDENRVESKEYPDDFFEGQTDSSLGPRSPFTTRIRITGPADFTFNSVGAQVEDAVRDGRRTTTWESDHPVSFFNVVAGRWDVRRGEGTAVFHHPAHTYNVAEMVASLDAARRYYSEWFYPFPWKELKLSEFPNLATYAQGFPTNITFSEGIGFLTEDSAEIHAPFEITAHEAAHQWWGNIVSPGKGPGGNVVSEGTSHFSMILLVEQAKGLNARIDLCKRLEASYAKSRRPDSEKPLVKTDGSRPGDTTVTYDKGGWAFWMLMNRMGRDRALQGLRAFFKAYHNNPDHPVIQDLLAAMRPFAADPGDFDRFTRQWFREVVLPEYRLHEPKKAADGDRWKVTVRLENAGSGTMPVEVAATRGKRFDAKGQRSPDYREARATASPGKGESKEIAITCPFEPEGLVVDPDAMVLQLQRKTAAAKF</sequence>
<dbReference type="KEGG" id="agv:OJF2_48840"/>
<dbReference type="RefSeq" id="WP_148596021.1">
    <property type="nucleotide sequence ID" value="NZ_CP042997.1"/>
</dbReference>
<feature type="transmembrane region" description="Helical" evidence="2">
    <location>
        <begin position="488"/>
        <end position="510"/>
    </location>
</feature>
<evidence type="ECO:0000313" key="4">
    <source>
        <dbReference type="EMBL" id="QEH36323.1"/>
    </source>
</evidence>
<feature type="transmembrane region" description="Helical" evidence="2">
    <location>
        <begin position="130"/>
        <end position="152"/>
    </location>
</feature>
<feature type="domain" description="Peptidase M1 membrane alanine aminopeptidase" evidence="3">
    <location>
        <begin position="910"/>
        <end position="1093"/>
    </location>
</feature>
<dbReference type="Gene3D" id="1.10.390.10">
    <property type="entry name" value="Neutral Protease Domain 2"/>
    <property type="match status" value="1"/>
</dbReference>
<evidence type="ECO:0000256" key="1">
    <source>
        <dbReference type="SAM" id="MobiDB-lite"/>
    </source>
</evidence>
<feature type="region of interest" description="Disordered" evidence="1">
    <location>
        <begin position="1153"/>
        <end position="1181"/>
    </location>
</feature>
<keyword evidence="2" id="KW-1133">Transmembrane helix</keyword>
<feature type="transmembrane region" description="Helical" evidence="2">
    <location>
        <begin position="517"/>
        <end position="535"/>
    </location>
</feature>
<keyword evidence="2" id="KW-0812">Transmembrane</keyword>
<accession>A0A5B9W6T9</accession>
<keyword evidence="2" id="KW-0472">Membrane</keyword>
<gene>
    <name evidence="4" type="ORF">OJF2_48840</name>
</gene>
<name>A0A5B9W6T9_9BACT</name>
<feature type="transmembrane region" description="Helical" evidence="2">
    <location>
        <begin position="38"/>
        <end position="59"/>
    </location>
</feature>
<dbReference type="GO" id="GO:0008237">
    <property type="term" value="F:metallopeptidase activity"/>
    <property type="evidence" value="ECO:0007669"/>
    <property type="project" value="InterPro"/>
</dbReference>
<feature type="transmembrane region" description="Helical" evidence="2">
    <location>
        <begin position="401"/>
        <end position="422"/>
    </location>
</feature>
<feature type="transmembrane region" description="Helical" evidence="2">
    <location>
        <begin position="567"/>
        <end position="589"/>
    </location>
</feature>
<feature type="compositionally biased region" description="Basic and acidic residues" evidence="1">
    <location>
        <begin position="1155"/>
        <end position="1171"/>
    </location>
</feature>
<feature type="transmembrane region" description="Helical" evidence="2">
    <location>
        <begin position="79"/>
        <end position="104"/>
    </location>
</feature>
<feature type="transmembrane region" description="Helical" evidence="2">
    <location>
        <begin position="359"/>
        <end position="381"/>
    </location>
</feature>
<dbReference type="Proteomes" id="UP000324233">
    <property type="component" value="Chromosome"/>
</dbReference>
<proteinExistence type="predicted"/>
<dbReference type="InterPro" id="IPR014782">
    <property type="entry name" value="Peptidase_M1_dom"/>
</dbReference>
<dbReference type="OrthoDB" id="9762302at2"/>
<feature type="transmembrane region" description="Helical" evidence="2">
    <location>
        <begin position="610"/>
        <end position="630"/>
    </location>
</feature>
<dbReference type="SUPFAM" id="SSF55486">
    <property type="entry name" value="Metalloproteases ('zincins'), catalytic domain"/>
    <property type="match status" value="1"/>
</dbReference>
<feature type="transmembrane region" description="Helical" evidence="2">
    <location>
        <begin position="276"/>
        <end position="297"/>
    </location>
</feature>
<feature type="transmembrane region" description="Helical" evidence="2">
    <location>
        <begin position="172"/>
        <end position="194"/>
    </location>
</feature>
<organism evidence="4 5">
    <name type="scientific">Aquisphaera giovannonii</name>
    <dbReference type="NCBI Taxonomy" id="406548"/>
    <lineage>
        <taxon>Bacteria</taxon>
        <taxon>Pseudomonadati</taxon>
        <taxon>Planctomycetota</taxon>
        <taxon>Planctomycetia</taxon>
        <taxon>Isosphaerales</taxon>
        <taxon>Isosphaeraceae</taxon>
        <taxon>Aquisphaera</taxon>
    </lineage>
</organism>
<dbReference type="EMBL" id="CP042997">
    <property type="protein sequence ID" value="QEH36323.1"/>
    <property type="molecule type" value="Genomic_DNA"/>
</dbReference>
<feature type="transmembrane region" description="Helical" evidence="2">
    <location>
        <begin position="456"/>
        <end position="476"/>
    </location>
</feature>
<feature type="transmembrane region" description="Helical" evidence="2">
    <location>
        <begin position="201"/>
        <end position="220"/>
    </location>
</feature>